<dbReference type="SUPFAM" id="SSF48498">
    <property type="entry name" value="Tetracyclin repressor-like, C-terminal domain"/>
    <property type="match status" value="1"/>
</dbReference>
<dbReference type="RefSeq" id="WP_344906401.1">
    <property type="nucleotide sequence ID" value="NZ_BAAAWD010000028.1"/>
</dbReference>
<gene>
    <name evidence="1" type="ORF">GCM10017559_77770</name>
</gene>
<evidence type="ECO:0000313" key="1">
    <source>
        <dbReference type="EMBL" id="GAA3038188.1"/>
    </source>
</evidence>
<dbReference type="Proteomes" id="UP001499930">
    <property type="component" value="Unassembled WGS sequence"/>
</dbReference>
<evidence type="ECO:0008006" key="3">
    <source>
        <dbReference type="Google" id="ProtNLM"/>
    </source>
</evidence>
<keyword evidence="2" id="KW-1185">Reference proteome</keyword>
<sequence length="118" mass="12620">MHHGADSRISAVLTVLSEWVDKEVPGFAEANERVLAALRRMIADGQDRGGLRPDIGVADAFLALCQLSRPIPGIDARLSSPYAHRHVDLLVDGLCTSAPTPLAEAVDLDHLHAKRGPA</sequence>
<dbReference type="InterPro" id="IPR036271">
    <property type="entry name" value="Tet_transcr_reg_TetR-rel_C_sf"/>
</dbReference>
<reference evidence="2" key="1">
    <citation type="journal article" date="2019" name="Int. J. Syst. Evol. Microbiol.">
        <title>The Global Catalogue of Microorganisms (GCM) 10K type strain sequencing project: providing services to taxonomists for standard genome sequencing and annotation.</title>
        <authorList>
            <consortium name="The Broad Institute Genomics Platform"/>
            <consortium name="The Broad Institute Genome Sequencing Center for Infectious Disease"/>
            <person name="Wu L."/>
            <person name="Ma J."/>
        </authorList>
    </citation>
    <scope>NUCLEOTIDE SEQUENCE [LARGE SCALE GENOMIC DNA]</scope>
    <source>
        <strain evidence="2">JCM 3106</strain>
    </source>
</reference>
<organism evidence="1 2">
    <name type="scientific">Streptosporangium longisporum</name>
    <dbReference type="NCBI Taxonomy" id="46187"/>
    <lineage>
        <taxon>Bacteria</taxon>
        <taxon>Bacillati</taxon>
        <taxon>Actinomycetota</taxon>
        <taxon>Actinomycetes</taxon>
        <taxon>Streptosporangiales</taxon>
        <taxon>Streptosporangiaceae</taxon>
        <taxon>Streptosporangium</taxon>
    </lineage>
</organism>
<evidence type="ECO:0000313" key="2">
    <source>
        <dbReference type="Proteomes" id="UP001499930"/>
    </source>
</evidence>
<protein>
    <recommendedName>
        <fullName evidence="3">Tetracyclin repressor-like C-terminal domain-containing protein</fullName>
    </recommendedName>
</protein>
<accession>A0ABP6LED1</accession>
<comment type="caution">
    <text evidence="1">The sequence shown here is derived from an EMBL/GenBank/DDBJ whole genome shotgun (WGS) entry which is preliminary data.</text>
</comment>
<name>A0ABP6LED1_9ACTN</name>
<proteinExistence type="predicted"/>
<dbReference type="EMBL" id="BAAAWD010000028">
    <property type="protein sequence ID" value="GAA3038188.1"/>
    <property type="molecule type" value="Genomic_DNA"/>
</dbReference>
<dbReference type="Gene3D" id="1.10.357.10">
    <property type="entry name" value="Tetracycline Repressor, domain 2"/>
    <property type="match status" value="1"/>
</dbReference>